<feature type="transmembrane region" description="Helical" evidence="1">
    <location>
        <begin position="66"/>
        <end position="85"/>
    </location>
</feature>
<proteinExistence type="predicted"/>
<sequence length="90" mass="10922">MTNTRSLNYGFRWQFLLFPFLPTLLMCKYIALMVWAFLRLLWSVITMPFQDDGDNFDAYYSSRYKTCVVLGLLAFLFILFYWFIIPKFQE</sequence>
<keyword evidence="1" id="KW-0472">Membrane</keyword>
<dbReference type="Proteomes" id="UP000283868">
    <property type="component" value="Unassembled WGS sequence"/>
</dbReference>
<protein>
    <submittedName>
        <fullName evidence="2">Uncharacterized protein</fullName>
    </submittedName>
</protein>
<organism evidence="2 3">
    <name type="scientific">Prevotella intermedia</name>
    <dbReference type="NCBI Taxonomy" id="28131"/>
    <lineage>
        <taxon>Bacteria</taxon>
        <taxon>Pseudomonadati</taxon>
        <taxon>Bacteroidota</taxon>
        <taxon>Bacteroidia</taxon>
        <taxon>Bacteroidales</taxon>
        <taxon>Prevotellaceae</taxon>
        <taxon>Prevotella</taxon>
    </lineage>
</organism>
<reference evidence="2 3" key="1">
    <citation type="submission" date="2018-08" db="EMBL/GenBank/DDBJ databases">
        <title>Comparative analysis of Prevotella intermedia strains.</title>
        <authorList>
            <person name="Moon J.-H."/>
            <person name="Lee J.-H."/>
        </authorList>
    </citation>
    <scope>NUCLEOTIDE SEQUENCE [LARGE SCALE GENOMIC DNA]</scope>
    <source>
        <strain evidence="2 3">ATCC 15033</strain>
    </source>
</reference>
<dbReference type="RefSeq" id="WP_124140196.1">
    <property type="nucleotide sequence ID" value="NZ_QXEM01000018.1"/>
</dbReference>
<comment type="caution">
    <text evidence="2">The sequence shown here is derived from an EMBL/GenBank/DDBJ whole genome shotgun (WGS) entry which is preliminary data.</text>
</comment>
<keyword evidence="1" id="KW-0812">Transmembrane</keyword>
<dbReference type="EMBL" id="QXEN01000002">
    <property type="protein sequence ID" value="RRF88256.1"/>
    <property type="molecule type" value="Genomic_DNA"/>
</dbReference>
<gene>
    <name evidence="2" type="ORF">D2S45_02810</name>
</gene>
<keyword evidence="3" id="KW-1185">Reference proteome</keyword>
<feature type="transmembrane region" description="Helical" evidence="1">
    <location>
        <begin position="20"/>
        <end position="45"/>
    </location>
</feature>
<evidence type="ECO:0000313" key="2">
    <source>
        <dbReference type="EMBL" id="RRF88256.1"/>
    </source>
</evidence>
<evidence type="ECO:0000256" key="1">
    <source>
        <dbReference type="SAM" id="Phobius"/>
    </source>
</evidence>
<accession>A0A3R8HQZ3</accession>
<dbReference type="AlphaFoldDB" id="A0A3R8HQZ3"/>
<keyword evidence="1" id="KW-1133">Transmembrane helix</keyword>
<name>A0A3R8HQZ3_PREIN</name>
<evidence type="ECO:0000313" key="3">
    <source>
        <dbReference type="Proteomes" id="UP000283868"/>
    </source>
</evidence>